<dbReference type="AlphaFoldDB" id="A8N3Q7"/>
<dbReference type="InterPro" id="IPR000782">
    <property type="entry name" value="FAS1_domain"/>
</dbReference>
<dbReference type="EMBL" id="AACS02000001">
    <property type="protein sequence ID" value="EAU92483.1"/>
    <property type="molecule type" value="Genomic_DNA"/>
</dbReference>
<dbReference type="PANTHER" id="PTHR28156">
    <property type="entry name" value="FAS1 DOMAIN-CONTAINING PROTEIN YDR262W"/>
    <property type="match status" value="1"/>
</dbReference>
<dbReference type="VEuPathDB" id="FungiDB:CC1G_00702"/>
<dbReference type="Gene3D" id="2.30.180.10">
    <property type="entry name" value="FAS1 domain"/>
    <property type="match status" value="1"/>
</dbReference>
<reference evidence="3 4" key="1">
    <citation type="journal article" date="2010" name="Proc. Natl. Acad. Sci. U.S.A.">
        <title>Insights into evolution of multicellular fungi from the assembled chromosomes of the mushroom Coprinopsis cinerea (Coprinus cinereus).</title>
        <authorList>
            <person name="Stajich J.E."/>
            <person name="Wilke S.K."/>
            <person name="Ahren D."/>
            <person name="Au C.H."/>
            <person name="Birren B.W."/>
            <person name="Borodovsky M."/>
            <person name="Burns C."/>
            <person name="Canback B."/>
            <person name="Casselton L.A."/>
            <person name="Cheng C.K."/>
            <person name="Deng J."/>
            <person name="Dietrich F.S."/>
            <person name="Fargo D.C."/>
            <person name="Farman M.L."/>
            <person name="Gathman A.C."/>
            <person name="Goldberg J."/>
            <person name="Guigo R."/>
            <person name="Hoegger P.J."/>
            <person name="Hooker J.B."/>
            <person name="Huggins A."/>
            <person name="James T.Y."/>
            <person name="Kamada T."/>
            <person name="Kilaru S."/>
            <person name="Kodira C."/>
            <person name="Kues U."/>
            <person name="Kupfer D."/>
            <person name="Kwan H.S."/>
            <person name="Lomsadze A."/>
            <person name="Li W."/>
            <person name="Lilly W.W."/>
            <person name="Ma L.J."/>
            <person name="Mackey A.J."/>
            <person name="Manning G."/>
            <person name="Martin F."/>
            <person name="Muraguchi H."/>
            <person name="Natvig D.O."/>
            <person name="Palmerini H."/>
            <person name="Ramesh M.A."/>
            <person name="Rehmeyer C.J."/>
            <person name="Roe B.A."/>
            <person name="Shenoy N."/>
            <person name="Stanke M."/>
            <person name="Ter-Hovhannisyan V."/>
            <person name="Tunlid A."/>
            <person name="Velagapudi R."/>
            <person name="Vision T.J."/>
            <person name="Zeng Q."/>
            <person name="Zolan M.E."/>
            <person name="Pukkila P.J."/>
        </authorList>
    </citation>
    <scope>NUCLEOTIDE SEQUENCE [LARGE SCALE GENOMIC DNA]</scope>
    <source>
        <strain evidence="4">Okayama-7 / 130 / ATCC MYA-4618 / FGSC 9003</strain>
    </source>
</reference>
<feature type="domain" description="FAS1" evidence="2">
    <location>
        <begin position="15"/>
        <end position="165"/>
    </location>
</feature>
<evidence type="ECO:0000313" key="3">
    <source>
        <dbReference type="EMBL" id="EAU92483.1"/>
    </source>
</evidence>
<dbReference type="eggNOG" id="ENOG502SC55">
    <property type="taxonomic scope" value="Eukaryota"/>
</dbReference>
<keyword evidence="1" id="KW-0732">Signal</keyword>
<proteinExistence type="predicted"/>
<name>A8N3Q7_COPC7</name>
<dbReference type="SUPFAM" id="SSF82153">
    <property type="entry name" value="FAS1 domain"/>
    <property type="match status" value="1"/>
</dbReference>
<dbReference type="KEGG" id="cci:CC1G_00702"/>
<dbReference type="Proteomes" id="UP000001861">
    <property type="component" value="Unassembled WGS sequence"/>
</dbReference>
<keyword evidence="4" id="KW-1185">Reference proteome</keyword>
<evidence type="ECO:0000313" key="4">
    <source>
        <dbReference type="Proteomes" id="UP000001861"/>
    </source>
</evidence>
<dbReference type="GeneID" id="6005954"/>
<organism evidence="3 4">
    <name type="scientific">Coprinopsis cinerea (strain Okayama-7 / 130 / ATCC MYA-4618 / FGSC 9003)</name>
    <name type="common">Inky cap fungus</name>
    <name type="synonym">Hormographiella aspergillata</name>
    <dbReference type="NCBI Taxonomy" id="240176"/>
    <lineage>
        <taxon>Eukaryota</taxon>
        <taxon>Fungi</taxon>
        <taxon>Dikarya</taxon>
        <taxon>Basidiomycota</taxon>
        <taxon>Agaricomycotina</taxon>
        <taxon>Agaricomycetes</taxon>
        <taxon>Agaricomycetidae</taxon>
        <taxon>Agaricales</taxon>
        <taxon>Agaricineae</taxon>
        <taxon>Psathyrellaceae</taxon>
        <taxon>Coprinopsis</taxon>
    </lineage>
</organism>
<dbReference type="InParanoid" id="A8N3Q7"/>
<dbReference type="InterPro" id="IPR040200">
    <property type="entry name" value="Mug57-like"/>
</dbReference>
<gene>
    <name evidence="3" type="ORF">CC1G_00702</name>
</gene>
<evidence type="ECO:0000259" key="2">
    <source>
        <dbReference type="PROSITE" id="PS50213"/>
    </source>
</evidence>
<sequence>MAEPNTEYTPQVSSKPTLADLLTIENKASIFYAYARELELSQGLSQKEMKMTLFVPTNKAVMNLARKPHQGSKLADENISISEQEYDQISKANVERWVSAHIVPGAPIPLTGSQQTLLTSKSITFKPIAKAKNPDWTQVTLEDGIHIISKKEASNGDLYMIDGAIVSDASTLD</sequence>
<comment type="caution">
    <text evidence="3">The sequence shown here is derived from an EMBL/GenBank/DDBJ whole genome shotgun (WGS) entry which is preliminary data.</text>
</comment>
<dbReference type="OMA" id="RWISAHI"/>
<dbReference type="PROSITE" id="PS50213">
    <property type="entry name" value="FAS1"/>
    <property type="match status" value="1"/>
</dbReference>
<dbReference type="OrthoDB" id="5551751at2759"/>
<dbReference type="STRING" id="240176.A8N3Q7"/>
<protein>
    <recommendedName>
        <fullName evidence="2">FAS1 domain-containing protein</fullName>
    </recommendedName>
</protein>
<dbReference type="Pfam" id="PF02469">
    <property type="entry name" value="Fasciclin"/>
    <property type="match status" value="1"/>
</dbReference>
<accession>A8N3Q7</accession>
<dbReference type="RefSeq" id="XP_001829523.1">
    <property type="nucleotide sequence ID" value="XM_001829471.1"/>
</dbReference>
<evidence type="ECO:0000256" key="1">
    <source>
        <dbReference type="ARBA" id="ARBA00022729"/>
    </source>
</evidence>
<dbReference type="InterPro" id="IPR036378">
    <property type="entry name" value="FAS1_dom_sf"/>
</dbReference>
<dbReference type="PANTHER" id="PTHR28156:SF1">
    <property type="entry name" value="FAS1 DOMAIN-CONTAINING PROTEIN YDR262W"/>
    <property type="match status" value="1"/>
</dbReference>